<reference evidence="3 4" key="1">
    <citation type="submission" date="2011-10" db="EMBL/GenBank/DDBJ databases">
        <title>The Noncontiguous Finished genome of Thermanaerovibrio velox DSM 12556.</title>
        <authorList>
            <consortium name="US DOE Joint Genome Institute (JGI-PGF)"/>
            <person name="Lucas S."/>
            <person name="Copeland A."/>
            <person name="Lapidus A."/>
            <person name="Glavina del Rio T."/>
            <person name="Dalin E."/>
            <person name="Tice H."/>
            <person name="Bruce D."/>
            <person name="Goodwin L."/>
            <person name="Pitluck S."/>
            <person name="Peters L."/>
            <person name="Mikhailova N."/>
            <person name="Teshima H."/>
            <person name="Kyrpides N."/>
            <person name="Mavromatis K."/>
            <person name="Ivanova N."/>
            <person name="Markowitz V."/>
            <person name="Cheng J.-F."/>
            <person name="Hugenholtz P."/>
            <person name="Woyke T."/>
            <person name="Wu D."/>
            <person name="Spring S."/>
            <person name="Brambilla E.-M."/>
            <person name="Klenk H.-P."/>
            <person name="Eisen J.A."/>
        </authorList>
    </citation>
    <scope>NUCLEOTIDE SEQUENCE [LARGE SCALE GENOMIC DNA]</scope>
    <source>
        <strain evidence="3 4">DSM 12556</strain>
    </source>
</reference>
<dbReference type="GO" id="GO:0005829">
    <property type="term" value="C:cytosol"/>
    <property type="evidence" value="ECO:0007669"/>
    <property type="project" value="TreeGrafter"/>
</dbReference>
<dbReference type="InterPro" id="IPR000944">
    <property type="entry name" value="Tscrpt_reg_Rrf2"/>
</dbReference>
<dbReference type="Gene3D" id="1.10.10.10">
    <property type="entry name" value="Winged helix-like DNA-binding domain superfamily/Winged helix DNA-binding domain"/>
    <property type="match status" value="1"/>
</dbReference>
<sequence>MAINQKCQYALRALYELSLHYPSGPVKIAHIAHSQGIPKKFLEGILGLLKSLGYVKSHRGKDGGYSLAKPPGQISVGEVIRGVQGPFSPVECIIGEDHCQLKGRCSFRPLWERAKAALEEVYDHTTFQDLLDQDKTPTEGERLESKGGSSDEPD</sequence>
<feature type="compositionally biased region" description="Basic and acidic residues" evidence="2">
    <location>
        <begin position="132"/>
        <end position="145"/>
    </location>
</feature>
<name>H0UQ68_9BACT</name>
<proteinExistence type="predicted"/>
<protein>
    <submittedName>
        <fullName evidence="3">Rrf2 family protein, putative transcriptional regulator</fullName>
    </submittedName>
</protein>
<dbReference type="NCBIfam" id="TIGR00738">
    <property type="entry name" value="rrf2_super"/>
    <property type="match status" value="1"/>
</dbReference>
<gene>
    <name evidence="3" type="ORF">TheveDRAFT_1588</name>
</gene>
<dbReference type="HOGENOM" id="CLU_107144_0_1_0"/>
<dbReference type="InterPro" id="IPR036390">
    <property type="entry name" value="WH_DNA-bd_sf"/>
</dbReference>
<dbReference type="Pfam" id="PF02082">
    <property type="entry name" value="Rrf2"/>
    <property type="match status" value="1"/>
</dbReference>
<accession>H0UQ68</accession>
<dbReference type="PANTHER" id="PTHR33221:SF5">
    <property type="entry name" value="HTH-TYPE TRANSCRIPTIONAL REGULATOR ISCR"/>
    <property type="match status" value="1"/>
</dbReference>
<keyword evidence="4" id="KW-1185">Reference proteome</keyword>
<dbReference type="GO" id="GO:0003700">
    <property type="term" value="F:DNA-binding transcription factor activity"/>
    <property type="evidence" value="ECO:0007669"/>
    <property type="project" value="TreeGrafter"/>
</dbReference>
<dbReference type="PROSITE" id="PS01332">
    <property type="entry name" value="HTH_RRF2_1"/>
    <property type="match status" value="1"/>
</dbReference>
<dbReference type="eggNOG" id="COG1959">
    <property type="taxonomic scope" value="Bacteria"/>
</dbReference>
<dbReference type="EMBL" id="CM001377">
    <property type="protein sequence ID" value="EHM10706.1"/>
    <property type="molecule type" value="Genomic_DNA"/>
</dbReference>
<dbReference type="InterPro" id="IPR030489">
    <property type="entry name" value="TR_Rrf2-type_CS"/>
</dbReference>
<dbReference type="GO" id="GO:0003677">
    <property type="term" value="F:DNA binding"/>
    <property type="evidence" value="ECO:0007669"/>
    <property type="project" value="UniProtKB-KW"/>
</dbReference>
<dbReference type="Proteomes" id="UP000005730">
    <property type="component" value="Chromosome"/>
</dbReference>
<dbReference type="STRING" id="926567.TheveDRAFT_1588"/>
<dbReference type="AlphaFoldDB" id="H0UQ68"/>
<evidence type="ECO:0000313" key="4">
    <source>
        <dbReference type="Proteomes" id="UP000005730"/>
    </source>
</evidence>
<evidence type="ECO:0000256" key="2">
    <source>
        <dbReference type="SAM" id="MobiDB-lite"/>
    </source>
</evidence>
<evidence type="ECO:0000313" key="3">
    <source>
        <dbReference type="EMBL" id="EHM10706.1"/>
    </source>
</evidence>
<dbReference type="PROSITE" id="PS51197">
    <property type="entry name" value="HTH_RRF2_2"/>
    <property type="match status" value="1"/>
</dbReference>
<organism evidence="3 4">
    <name type="scientific">Thermanaerovibrio velox DSM 12556</name>
    <dbReference type="NCBI Taxonomy" id="926567"/>
    <lineage>
        <taxon>Bacteria</taxon>
        <taxon>Thermotogati</taxon>
        <taxon>Synergistota</taxon>
        <taxon>Synergistia</taxon>
        <taxon>Synergistales</taxon>
        <taxon>Synergistaceae</taxon>
        <taxon>Thermanaerovibrio</taxon>
    </lineage>
</organism>
<dbReference type="PANTHER" id="PTHR33221">
    <property type="entry name" value="WINGED HELIX-TURN-HELIX TRANSCRIPTIONAL REGULATOR, RRF2 FAMILY"/>
    <property type="match status" value="1"/>
</dbReference>
<dbReference type="SUPFAM" id="SSF46785">
    <property type="entry name" value="Winged helix' DNA-binding domain"/>
    <property type="match status" value="1"/>
</dbReference>
<keyword evidence="1" id="KW-0238">DNA-binding</keyword>
<dbReference type="InterPro" id="IPR036388">
    <property type="entry name" value="WH-like_DNA-bd_sf"/>
</dbReference>
<feature type="region of interest" description="Disordered" evidence="2">
    <location>
        <begin position="131"/>
        <end position="154"/>
    </location>
</feature>
<evidence type="ECO:0000256" key="1">
    <source>
        <dbReference type="ARBA" id="ARBA00023125"/>
    </source>
</evidence>